<dbReference type="RefSeq" id="WP_244685295.1">
    <property type="nucleotide sequence ID" value="NZ_CP095043.1"/>
</dbReference>
<proteinExistence type="predicted"/>
<evidence type="ECO:0008006" key="3">
    <source>
        <dbReference type="Google" id="ProtNLM"/>
    </source>
</evidence>
<protein>
    <recommendedName>
        <fullName evidence="3">DNA-directed RNA polymerase subunit beta</fullName>
    </recommendedName>
</protein>
<accession>A0ABY4FUL2</accession>
<organism evidence="1 2">
    <name type="scientific">Leucobacter rhizosphaerae</name>
    <dbReference type="NCBI Taxonomy" id="2932245"/>
    <lineage>
        <taxon>Bacteria</taxon>
        <taxon>Bacillati</taxon>
        <taxon>Actinomycetota</taxon>
        <taxon>Actinomycetes</taxon>
        <taxon>Micrococcales</taxon>
        <taxon>Microbacteriaceae</taxon>
        <taxon>Leucobacter</taxon>
    </lineage>
</organism>
<evidence type="ECO:0000313" key="1">
    <source>
        <dbReference type="EMBL" id="UOQ59996.1"/>
    </source>
</evidence>
<dbReference type="Proteomes" id="UP000831775">
    <property type="component" value="Chromosome"/>
</dbReference>
<name>A0ABY4FUL2_9MICO</name>
<dbReference type="EMBL" id="CP095043">
    <property type="protein sequence ID" value="UOQ59996.1"/>
    <property type="molecule type" value="Genomic_DNA"/>
</dbReference>
<evidence type="ECO:0000313" key="2">
    <source>
        <dbReference type="Proteomes" id="UP000831775"/>
    </source>
</evidence>
<keyword evidence="2" id="KW-1185">Reference proteome</keyword>
<sequence>MHRDHPRPILQPTYSFDWIIGSDEPGAAHRLAQETSWALLDRVRQGADATVVERVVGLAAGSGIDDIAELWSHQGAHSLAGLLWRLYLLRRVAASDPEGTADLFRRGASLAVTIDPAVAGAAEPVTPTSISELCETILRGVFAGDLAVALDRASSYCRILSLGAADLADDRDAHDDAHAAQLTTRSLRYSTLAQELHGGARRWRDGTLE</sequence>
<reference evidence="1 2" key="1">
    <citation type="submission" date="2022-04" db="EMBL/GenBank/DDBJ databases">
        <title>Leucobacter sp. isolated from rhizosphere of onion.</title>
        <authorList>
            <person name="Won M."/>
            <person name="Lee C.-M."/>
            <person name="Woen H.-Y."/>
            <person name="Kwon S.-W."/>
        </authorList>
    </citation>
    <scope>NUCLEOTIDE SEQUENCE [LARGE SCALE GENOMIC DNA]</scope>
    <source>
        <strain evidence="1 2">H25R-14</strain>
    </source>
</reference>
<gene>
    <name evidence="1" type="ORF">MUN76_13260</name>
</gene>